<organism evidence="2 3">
    <name type="scientific">Diversispora epigaea</name>
    <dbReference type="NCBI Taxonomy" id="1348612"/>
    <lineage>
        <taxon>Eukaryota</taxon>
        <taxon>Fungi</taxon>
        <taxon>Fungi incertae sedis</taxon>
        <taxon>Mucoromycota</taxon>
        <taxon>Glomeromycotina</taxon>
        <taxon>Glomeromycetes</taxon>
        <taxon>Diversisporales</taxon>
        <taxon>Diversisporaceae</taxon>
        <taxon>Diversispora</taxon>
    </lineage>
</organism>
<dbReference type="Proteomes" id="UP000266861">
    <property type="component" value="Unassembled WGS sequence"/>
</dbReference>
<sequence>MGQRLTSEEREDNSFNNRLDNKSNNCPLKQEQKENEYTNNKQLNFNLSNKSKEKIRIQLLLDYLQVILSKDNQVIHQQPHHLQQLEPSELLHDKDAEPTRLLKVFRKQYLLDDRQNKLLHVDNNDNENNMAEVLEYLEDNLHNNASLRIDPFYRTELRIPFNGYFTLKRLLTVMLGMRQRKFENTLPILRMMSKSGMMKKMPVL</sequence>
<name>A0A397IIK5_9GLOM</name>
<dbReference type="AlphaFoldDB" id="A0A397IIK5"/>
<gene>
    <name evidence="2" type="ORF">Glove_230g181</name>
</gene>
<evidence type="ECO:0000256" key="1">
    <source>
        <dbReference type="SAM" id="MobiDB-lite"/>
    </source>
</evidence>
<feature type="region of interest" description="Disordered" evidence="1">
    <location>
        <begin position="1"/>
        <end position="37"/>
    </location>
</feature>
<keyword evidence="3" id="KW-1185">Reference proteome</keyword>
<feature type="compositionally biased region" description="Polar residues" evidence="1">
    <location>
        <begin position="14"/>
        <end position="27"/>
    </location>
</feature>
<accession>A0A397IIK5</accession>
<evidence type="ECO:0000313" key="3">
    <source>
        <dbReference type="Proteomes" id="UP000266861"/>
    </source>
</evidence>
<evidence type="ECO:0000313" key="2">
    <source>
        <dbReference type="EMBL" id="RHZ73566.1"/>
    </source>
</evidence>
<comment type="caution">
    <text evidence="2">The sequence shown here is derived from an EMBL/GenBank/DDBJ whole genome shotgun (WGS) entry which is preliminary data.</text>
</comment>
<proteinExistence type="predicted"/>
<dbReference type="OrthoDB" id="2381171at2759"/>
<dbReference type="EMBL" id="PQFF01000213">
    <property type="protein sequence ID" value="RHZ73566.1"/>
    <property type="molecule type" value="Genomic_DNA"/>
</dbReference>
<reference evidence="2 3" key="1">
    <citation type="submission" date="2018-08" db="EMBL/GenBank/DDBJ databases">
        <title>Genome and evolution of the arbuscular mycorrhizal fungus Diversispora epigaea (formerly Glomus versiforme) and its bacterial endosymbionts.</title>
        <authorList>
            <person name="Sun X."/>
            <person name="Fei Z."/>
            <person name="Harrison M."/>
        </authorList>
    </citation>
    <scope>NUCLEOTIDE SEQUENCE [LARGE SCALE GENOMIC DNA]</scope>
    <source>
        <strain evidence="2 3">IT104</strain>
    </source>
</reference>
<protein>
    <submittedName>
        <fullName evidence="2">Uncharacterized protein</fullName>
    </submittedName>
</protein>